<dbReference type="InterPro" id="IPR013610">
    <property type="entry name" value="ArdC_N"/>
</dbReference>
<dbReference type="GO" id="GO:0003697">
    <property type="term" value="F:single-stranded DNA binding"/>
    <property type="evidence" value="ECO:0007669"/>
    <property type="project" value="InterPro"/>
</dbReference>
<organism evidence="2">
    <name type="scientific">marine sediment metagenome</name>
    <dbReference type="NCBI Taxonomy" id="412755"/>
    <lineage>
        <taxon>unclassified sequences</taxon>
        <taxon>metagenomes</taxon>
        <taxon>ecological metagenomes</taxon>
    </lineage>
</organism>
<accession>X1VEX3</accession>
<gene>
    <name evidence="2" type="ORF">S12H4_44062</name>
</gene>
<sequence>MNNCIKEQKDKINIAVENLFKELQAGKSDNLKKYLEFAAQFHTYSFMNTMLIWTQNPEATHVAGLRQWNEKDFWVKKGSKAIKIFAPQIAKYYYKDEDKNSRMFFGQLTKKQRKEIENNPDIDVYEKLFFRVVNVFDIEQCENKSGKEIPQFFYNVGNNHKDKYLTLKTVMESQKIKVTAKNGKRAEG</sequence>
<protein>
    <recommendedName>
        <fullName evidence="1">N-terminal domain-containing protein</fullName>
    </recommendedName>
</protein>
<proteinExistence type="predicted"/>
<feature type="domain" description="N-terminal" evidence="1">
    <location>
        <begin position="19"/>
        <end position="114"/>
    </location>
</feature>
<reference evidence="2" key="1">
    <citation type="journal article" date="2014" name="Front. Microbiol.">
        <title>High frequency of phylogenetically diverse reductive dehalogenase-homologous genes in deep subseafloor sedimentary metagenomes.</title>
        <authorList>
            <person name="Kawai M."/>
            <person name="Futagami T."/>
            <person name="Toyoda A."/>
            <person name="Takaki Y."/>
            <person name="Nishi S."/>
            <person name="Hori S."/>
            <person name="Arai W."/>
            <person name="Tsubouchi T."/>
            <person name="Morono Y."/>
            <person name="Uchiyama I."/>
            <person name="Ito T."/>
            <person name="Fujiyama A."/>
            <person name="Inagaki F."/>
            <person name="Takami H."/>
        </authorList>
    </citation>
    <scope>NUCLEOTIDE SEQUENCE</scope>
    <source>
        <strain evidence="2">Expedition CK06-06</strain>
    </source>
</reference>
<evidence type="ECO:0000259" key="1">
    <source>
        <dbReference type="Pfam" id="PF08401"/>
    </source>
</evidence>
<dbReference type="AlphaFoldDB" id="X1VEX3"/>
<name>X1VEX3_9ZZZZ</name>
<dbReference type="Pfam" id="PF08401">
    <property type="entry name" value="ArdcN"/>
    <property type="match status" value="1"/>
</dbReference>
<comment type="caution">
    <text evidence="2">The sequence shown here is derived from an EMBL/GenBank/DDBJ whole genome shotgun (WGS) entry which is preliminary data.</text>
</comment>
<feature type="non-terminal residue" evidence="2">
    <location>
        <position position="188"/>
    </location>
</feature>
<evidence type="ECO:0000313" key="2">
    <source>
        <dbReference type="EMBL" id="GAJ12811.1"/>
    </source>
</evidence>
<dbReference type="EMBL" id="BARW01027108">
    <property type="protein sequence ID" value="GAJ12811.1"/>
    <property type="molecule type" value="Genomic_DNA"/>
</dbReference>